<evidence type="ECO:0000259" key="6">
    <source>
        <dbReference type="PROSITE" id="PS51184"/>
    </source>
</evidence>
<evidence type="ECO:0000256" key="2">
    <source>
        <dbReference type="ARBA" id="ARBA00022723"/>
    </source>
</evidence>
<dbReference type="Gene3D" id="3.40.366.30">
    <property type="entry name" value="50S ribosomal protein L16 arginine hydroxylase, Chain A, Domain 2"/>
    <property type="match status" value="1"/>
</dbReference>
<organism evidence="7 8">
    <name type="scientific">Vreelandella titanicae BH1</name>
    <dbReference type="NCBI Taxonomy" id="1204738"/>
    <lineage>
        <taxon>Bacteria</taxon>
        <taxon>Pseudomonadati</taxon>
        <taxon>Pseudomonadota</taxon>
        <taxon>Gammaproteobacteria</taxon>
        <taxon>Oceanospirillales</taxon>
        <taxon>Halomonadaceae</taxon>
        <taxon>Vreelandella</taxon>
    </lineage>
</organism>
<evidence type="ECO:0000313" key="8">
    <source>
        <dbReference type="Proteomes" id="UP000011651"/>
    </source>
</evidence>
<dbReference type="Proteomes" id="UP000011651">
    <property type="component" value="Unassembled WGS sequence"/>
</dbReference>
<dbReference type="AlphaFoldDB" id="L9U727"/>
<keyword evidence="5" id="KW-0408">Iron</keyword>
<keyword evidence="3" id="KW-0223">Dioxygenase</keyword>
<reference evidence="7 8" key="1">
    <citation type="journal article" date="2013" name="Genome Announc.">
        <title>Draft Genome of the Marine Gammaproteobacterium Halomonas titanicae.</title>
        <authorList>
            <person name="Sanchez-Porro C."/>
            <person name="de la Haba R.R."/>
            <person name="Cruz-Hernandez N."/>
            <person name="Gonzalez J.M."/>
            <person name="Reyes-Guirao C."/>
            <person name="Navarro-Sampedro L."/>
            <person name="Carballo M."/>
            <person name="Ventosa A."/>
        </authorList>
    </citation>
    <scope>NUCLEOTIDE SEQUENCE [LARGE SCALE GENOMIC DNA]</scope>
    <source>
        <strain evidence="7 8">BH1</strain>
    </source>
</reference>
<dbReference type="Pfam" id="PF08007">
    <property type="entry name" value="JmjC_2"/>
    <property type="match status" value="1"/>
</dbReference>
<dbReference type="Gene3D" id="2.60.120.650">
    <property type="entry name" value="Cupin"/>
    <property type="match status" value="1"/>
</dbReference>
<dbReference type="InterPro" id="IPR046799">
    <property type="entry name" value="ROXA-like_wH"/>
</dbReference>
<dbReference type="PROSITE" id="PS51184">
    <property type="entry name" value="JMJC"/>
    <property type="match status" value="1"/>
</dbReference>
<dbReference type="Pfam" id="PF20514">
    <property type="entry name" value="WHD_ROXA"/>
    <property type="match status" value="1"/>
</dbReference>
<dbReference type="PANTHER" id="PTHR13096:SF8">
    <property type="entry name" value="RIBOSOMAL OXYGENASE 1"/>
    <property type="match status" value="1"/>
</dbReference>
<dbReference type="SUPFAM" id="SSF51197">
    <property type="entry name" value="Clavaminate synthase-like"/>
    <property type="match status" value="1"/>
</dbReference>
<dbReference type="PATRIC" id="fig|1204738.3.peg.3811"/>
<dbReference type="GO" id="GO:0016706">
    <property type="term" value="F:2-oxoglutarate-dependent dioxygenase activity"/>
    <property type="evidence" value="ECO:0007669"/>
    <property type="project" value="TreeGrafter"/>
</dbReference>
<evidence type="ECO:0000313" key="7">
    <source>
        <dbReference type="EMBL" id="ELY20684.1"/>
    </source>
</evidence>
<keyword evidence="2" id="KW-0479">Metal-binding</keyword>
<dbReference type="PANTHER" id="PTHR13096">
    <property type="entry name" value="MINA53 MYC INDUCED NUCLEAR ANTIGEN"/>
    <property type="match status" value="1"/>
</dbReference>
<name>L9U727_9GAMM</name>
<dbReference type="InterPro" id="IPR003347">
    <property type="entry name" value="JmjC_dom"/>
</dbReference>
<dbReference type="GO" id="GO:0046872">
    <property type="term" value="F:metal ion binding"/>
    <property type="evidence" value="ECO:0007669"/>
    <property type="project" value="UniProtKB-KW"/>
</dbReference>
<dbReference type="EMBL" id="AOPO01000013">
    <property type="protein sequence ID" value="ELY20684.1"/>
    <property type="molecule type" value="Genomic_DNA"/>
</dbReference>
<accession>L9U727</accession>
<protein>
    <submittedName>
        <fullName evidence="7">Cupin, JmjC-type</fullName>
    </submittedName>
</protein>
<evidence type="ECO:0000256" key="4">
    <source>
        <dbReference type="ARBA" id="ARBA00023002"/>
    </source>
</evidence>
<evidence type="ECO:0000256" key="3">
    <source>
        <dbReference type="ARBA" id="ARBA00022964"/>
    </source>
</evidence>
<dbReference type="InterPro" id="IPR039994">
    <property type="entry name" value="NO66-like"/>
</dbReference>
<dbReference type="SMART" id="SM00558">
    <property type="entry name" value="JmjC"/>
    <property type="match status" value="1"/>
</dbReference>
<sequence length="409" mass="45073">MTNVTATTTPGHAMNHHDKPLTLLGDLTAADFLANYWQQKPLLIRGAMPDFISPIEADELAGLACEPGVEARLVEEEGPDGPWQVSHGPFDEATFERLPEKNWSLLVQAVDHYVPSVAALMNEFDFLPRWRLDDVMISYAPPGGNVGAHIDQYDVFLLQASGHRRWQLGGKLTEDAPIIQGIDLRILKEFTVEPDSDWVLDPGDMLYLPPGWAHHGVSQSDDCMTISVGFRAPSADEAITSYADYLGEQLPASQRYSDAGMAPAQQVGELDDAAVERMRQLIMSTLDNPTQIAQWFGRVMTQPKYVDQVVPLETPLDEEALVAQLQEGEPLYHMPGSRFAWRRDASGTTLFVDGDGHACSTELAKRLADTTPLYAEDLELDGATALITQLVNTGSLGFMSDEGDDDEEY</sequence>
<feature type="domain" description="JmjC" evidence="6">
    <location>
        <begin position="116"/>
        <end position="247"/>
    </location>
</feature>
<keyword evidence="4" id="KW-0560">Oxidoreductase</keyword>
<proteinExistence type="predicted"/>
<evidence type="ECO:0000256" key="1">
    <source>
        <dbReference type="ARBA" id="ARBA00001954"/>
    </source>
</evidence>
<comment type="cofactor">
    <cofactor evidence="1">
        <name>Fe(2+)</name>
        <dbReference type="ChEBI" id="CHEBI:29033"/>
    </cofactor>
</comment>
<gene>
    <name evidence="7" type="ORF">HALTITAN_2521</name>
</gene>
<comment type="caution">
    <text evidence="7">The sequence shown here is derived from an EMBL/GenBank/DDBJ whole genome shotgun (WGS) entry which is preliminary data.</text>
</comment>
<evidence type="ECO:0000256" key="5">
    <source>
        <dbReference type="ARBA" id="ARBA00023004"/>
    </source>
</evidence>